<dbReference type="EMBL" id="BOQL01000026">
    <property type="protein sequence ID" value="GIM68718.1"/>
    <property type="molecule type" value="Genomic_DNA"/>
</dbReference>
<name>A0A919SBY1_9ACTN</name>
<dbReference type="Proteomes" id="UP000681340">
    <property type="component" value="Unassembled WGS sequence"/>
</dbReference>
<accession>A0A919SBY1</accession>
<organism evidence="1 2">
    <name type="scientific">Actinoplanes auranticolor</name>
    <dbReference type="NCBI Taxonomy" id="47988"/>
    <lineage>
        <taxon>Bacteria</taxon>
        <taxon>Bacillati</taxon>
        <taxon>Actinomycetota</taxon>
        <taxon>Actinomycetes</taxon>
        <taxon>Micromonosporales</taxon>
        <taxon>Micromonosporaceae</taxon>
        <taxon>Actinoplanes</taxon>
    </lineage>
</organism>
<gene>
    <name evidence="1" type="ORF">Aau02nite_32960</name>
</gene>
<evidence type="ECO:0000313" key="1">
    <source>
        <dbReference type="EMBL" id="GIM68718.1"/>
    </source>
</evidence>
<reference evidence="1" key="1">
    <citation type="submission" date="2021-03" db="EMBL/GenBank/DDBJ databases">
        <title>Whole genome shotgun sequence of Actinoplanes auranticolor NBRC 12245.</title>
        <authorList>
            <person name="Komaki H."/>
            <person name="Tamura T."/>
        </authorList>
    </citation>
    <scope>NUCLEOTIDE SEQUENCE</scope>
    <source>
        <strain evidence="1">NBRC 12245</strain>
    </source>
</reference>
<keyword evidence="2" id="KW-1185">Reference proteome</keyword>
<comment type="caution">
    <text evidence="1">The sequence shown here is derived from an EMBL/GenBank/DDBJ whole genome shotgun (WGS) entry which is preliminary data.</text>
</comment>
<dbReference type="AlphaFoldDB" id="A0A919SBY1"/>
<protein>
    <submittedName>
        <fullName evidence="1">Uncharacterized protein</fullName>
    </submittedName>
</protein>
<evidence type="ECO:0000313" key="2">
    <source>
        <dbReference type="Proteomes" id="UP000681340"/>
    </source>
</evidence>
<proteinExistence type="predicted"/>
<sequence>MPDLALLDEVPRTLANTGARLGLAEGLVPLGNLQRQLRGTTAALEQRRAQADQKRRAALRAAYHQL</sequence>